<dbReference type="STRING" id="135651.G0MFY1"/>
<dbReference type="Proteomes" id="UP000008068">
    <property type="component" value="Unassembled WGS sequence"/>
</dbReference>
<dbReference type="PANTHER" id="PTHR21503">
    <property type="entry name" value="F-BOX-CONTAINING HYPOTHETICAL PROTEIN C.ELEGANS"/>
    <property type="match status" value="1"/>
</dbReference>
<dbReference type="OMA" id="DMPINIF"/>
<proteinExistence type="predicted"/>
<dbReference type="FunCoup" id="G0MFY1">
    <property type="interactions" value="1053"/>
</dbReference>
<feature type="domain" description="Sdz-33 F-box" evidence="1">
    <location>
        <begin position="215"/>
        <end position="269"/>
    </location>
</feature>
<reference evidence="3" key="1">
    <citation type="submission" date="2011-07" db="EMBL/GenBank/DDBJ databases">
        <authorList>
            <consortium name="Caenorhabditis brenneri Sequencing and Analysis Consortium"/>
            <person name="Wilson R.K."/>
        </authorList>
    </citation>
    <scope>NUCLEOTIDE SEQUENCE [LARGE SCALE GENOMIC DNA]</scope>
    <source>
        <strain evidence="3">PB2801</strain>
    </source>
</reference>
<dbReference type="AlphaFoldDB" id="G0MFY1"/>
<evidence type="ECO:0000259" key="1">
    <source>
        <dbReference type="Pfam" id="PF07735"/>
    </source>
</evidence>
<dbReference type="Pfam" id="PF07735">
    <property type="entry name" value="FBA_2"/>
    <property type="match status" value="1"/>
</dbReference>
<dbReference type="PANTHER" id="PTHR21503:SF48">
    <property type="entry name" value="F-BOX ASSOCIATED DOMAIN-CONTAINING PROTEIN-RELATED"/>
    <property type="match status" value="1"/>
</dbReference>
<dbReference type="eggNOG" id="ENOG502THKE">
    <property type="taxonomic scope" value="Eukaryota"/>
</dbReference>
<dbReference type="HOGENOM" id="CLU_075148_0_0_1"/>
<dbReference type="EMBL" id="GL379792">
    <property type="protein sequence ID" value="EGT54334.1"/>
    <property type="molecule type" value="Genomic_DNA"/>
</dbReference>
<dbReference type="InterPro" id="IPR012885">
    <property type="entry name" value="F-box_Sdz-33"/>
</dbReference>
<name>G0MFY1_CAEBE</name>
<gene>
    <name evidence="2" type="ORF">CAEBREN_08930</name>
</gene>
<accession>G0MFY1</accession>
<organism evidence="3">
    <name type="scientific">Caenorhabditis brenneri</name>
    <name type="common">Nematode worm</name>
    <dbReference type="NCBI Taxonomy" id="135651"/>
    <lineage>
        <taxon>Eukaryota</taxon>
        <taxon>Metazoa</taxon>
        <taxon>Ecdysozoa</taxon>
        <taxon>Nematoda</taxon>
        <taxon>Chromadorea</taxon>
        <taxon>Rhabditida</taxon>
        <taxon>Rhabditina</taxon>
        <taxon>Rhabditomorpha</taxon>
        <taxon>Rhabditoidea</taxon>
        <taxon>Rhabditidae</taxon>
        <taxon>Peloderinae</taxon>
        <taxon>Caenorhabditis</taxon>
    </lineage>
</organism>
<evidence type="ECO:0000313" key="3">
    <source>
        <dbReference type="Proteomes" id="UP000008068"/>
    </source>
</evidence>
<dbReference type="InParanoid" id="G0MFY1"/>
<evidence type="ECO:0000313" key="2">
    <source>
        <dbReference type="EMBL" id="EGT54334.1"/>
    </source>
</evidence>
<protein>
    <recommendedName>
        <fullName evidence="1">Sdz-33 F-box domain-containing protein</fullName>
    </recommendedName>
</protein>
<sequence>MVFPVLNLPAVPLGQVLKGLTSSELFEMHQCSLKTGHTLRQFEKQNKTIKATVDFQRSFVDVRGVRKYQVCTPEESREALPEKTRAFDGQEVPTGEAGENTFNTFWPEGEKVEGAKKVTNELIRSLGLGQLDSVLISEENPAQEVLEWVQNSGVKMENFNLIGTAPEHRDALADLVYSEEFFRKVSMNYTSLLEVSPEFSPKNFKTDTHCITLFKLFLHHSYWFTIDHMMVFNTGAIILYHSKLSSADLNKYLTLWKEGNYTRVMYLSIHLAEGHTFDFRQITAGLIEPEKIRVEENNEVIELKRNDKIGELTLNPAKNELTFFVDDVPKAE</sequence>
<dbReference type="OrthoDB" id="5869121at2759"/>
<keyword evidence="3" id="KW-1185">Reference proteome</keyword>